<dbReference type="Pfam" id="PF11906">
    <property type="entry name" value="DUF3426"/>
    <property type="match status" value="1"/>
</dbReference>
<feature type="region of interest" description="Disordered" evidence="1">
    <location>
        <begin position="239"/>
        <end position="307"/>
    </location>
</feature>
<keyword evidence="2" id="KW-0472">Membrane</keyword>
<feature type="region of interest" description="Disordered" evidence="1">
    <location>
        <begin position="104"/>
        <end position="185"/>
    </location>
</feature>
<proteinExistence type="predicted"/>
<evidence type="ECO:0000313" key="5">
    <source>
        <dbReference type="Proteomes" id="UP000494363"/>
    </source>
</evidence>
<evidence type="ECO:0000256" key="1">
    <source>
        <dbReference type="SAM" id="MobiDB-lite"/>
    </source>
</evidence>
<dbReference type="EMBL" id="CADIKH010000022">
    <property type="protein sequence ID" value="CAB3763607.1"/>
    <property type="molecule type" value="Genomic_DNA"/>
</dbReference>
<evidence type="ECO:0000313" key="4">
    <source>
        <dbReference type="EMBL" id="CAB3763607.1"/>
    </source>
</evidence>
<dbReference type="InterPro" id="IPR011723">
    <property type="entry name" value="Znf/thioredoxin_put"/>
</dbReference>
<keyword evidence="2" id="KW-1133">Transmembrane helix</keyword>
<dbReference type="Pfam" id="PF13719">
    <property type="entry name" value="Zn_ribbon_5"/>
    <property type="match status" value="1"/>
</dbReference>
<accession>A0A6J5ECP1</accession>
<dbReference type="NCBIfam" id="TIGR02098">
    <property type="entry name" value="MJ0042_CXXC"/>
    <property type="match status" value="1"/>
</dbReference>
<dbReference type="Proteomes" id="UP000494363">
    <property type="component" value="Unassembled WGS sequence"/>
</dbReference>
<gene>
    <name evidence="4" type="ORF">LMG29542_04647</name>
</gene>
<feature type="transmembrane region" description="Helical" evidence="2">
    <location>
        <begin position="338"/>
        <end position="362"/>
    </location>
</feature>
<protein>
    <recommendedName>
        <fullName evidence="3">Zinc finger/thioredoxin putative domain-containing protein</fullName>
    </recommendedName>
</protein>
<evidence type="ECO:0000256" key="2">
    <source>
        <dbReference type="SAM" id="Phobius"/>
    </source>
</evidence>
<keyword evidence="5" id="KW-1185">Reference proteome</keyword>
<feature type="compositionally biased region" description="Low complexity" evidence="1">
    <location>
        <begin position="107"/>
        <end position="120"/>
    </location>
</feature>
<feature type="compositionally biased region" description="Low complexity" evidence="1">
    <location>
        <begin position="241"/>
        <end position="255"/>
    </location>
</feature>
<keyword evidence="2" id="KW-0812">Transmembrane</keyword>
<dbReference type="AlphaFoldDB" id="A0A6J5ECP1"/>
<evidence type="ECO:0000259" key="3">
    <source>
        <dbReference type="Pfam" id="PF13719"/>
    </source>
</evidence>
<reference evidence="4 5" key="1">
    <citation type="submission" date="2020-04" db="EMBL/GenBank/DDBJ databases">
        <authorList>
            <person name="De Canck E."/>
        </authorList>
    </citation>
    <scope>NUCLEOTIDE SEQUENCE [LARGE SCALE GENOMIC DNA]</scope>
    <source>
        <strain evidence="4 5">LMG 29542</strain>
    </source>
</reference>
<sequence>MTAGCASPGPAAKPIRIGHIFHSTAPRGSPVHMVLATRCPFCETVFRLQPAQLALRRGLVRCGHCREVFDASSSLFDLAEGIDFSAAKPVTADEVARLIAQEPRDQAAGSGTAEAAPASAFPLGTGEHAAPAPSAQPAVDSPTSGSGPATAVPSASPDAAAPGAVDPGSPDFRAESWNPWAPAPDASVDRRIRHNAATIPYNPVTIPQSAQPKLKLEFTDGQDLHLENATARPVEPTFRTAPEPAAAPPEQAAQPDTVTPPPHAWRHAQARPEPALEPDDRTRVPPGIADGEPHFGPGPGPAAAAAPAAAAPFASALHDDDNAFAVVREKRAAEPRRVGWRIAGIVVALALFVVLLAQLAWWQRETVMVYAPSTRLMFAQVCEQLGCTFSPPRDIEGLQVEPSDLRQVDGPHKLELRMPLHNRFNVPLAYPAVELTLLDEHNNIAVRRVLWPQDYVKPGTPIAAGLPPRTTETMFVRLDTGGATATNFRVQIFYP</sequence>
<organism evidence="4 5">
    <name type="scientific">Paraburkholderia humisilvae</name>
    <dbReference type="NCBI Taxonomy" id="627669"/>
    <lineage>
        <taxon>Bacteria</taxon>
        <taxon>Pseudomonadati</taxon>
        <taxon>Pseudomonadota</taxon>
        <taxon>Betaproteobacteria</taxon>
        <taxon>Burkholderiales</taxon>
        <taxon>Burkholderiaceae</taxon>
        <taxon>Paraburkholderia</taxon>
    </lineage>
</organism>
<dbReference type="InterPro" id="IPR021834">
    <property type="entry name" value="DUF3426"/>
</dbReference>
<name>A0A6J5ECP1_9BURK</name>
<feature type="domain" description="Zinc finger/thioredoxin putative" evidence="3">
    <location>
        <begin position="35"/>
        <end position="71"/>
    </location>
</feature>
<feature type="compositionally biased region" description="Low complexity" evidence="1">
    <location>
        <begin position="148"/>
        <end position="171"/>
    </location>
</feature>